<comment type="similarity">
    <text evidence="2">Belongs to the eukaryotic ribosomal protein P1/P2 family.</text>
</comment>
<dbReference type="GO" id="GO:1990904">
    <property type="term" value="C:ribonucleoprotein complex"/>
    <property type="evidence" value="ECO:0007669"/>
    <property type="project" value="UniProtKB-KW"/>
</dbReference>
<feature type="region of interest" description="Disordered" evidence="5">
    <location>
        <begin position="84"/>
        <end position="117"/>
    </location>
</feature>
<keyword evidence="4" id="KW-0687">Ribonucleoprotein</keyword>
<feature type="compositionally biased region" description="Basic and acidic residues" evidence="5">
    <location>
        <begin position="87"/>
        <end position="103"/>
    </location>
</feature>
<evidence type="ECO:0000313" key="6">
    <source>
        <dbReference type="EMBL" id="KAK1329768.1"/>
    </source>
</evidence>
<dbReference type="EMBL" id="JAULJE010000021">
    <property type="protein sequence ID" value="KAK1329768.1"/>
    <property type="molecule type" value="Genomic_DNA"/>
</dbReference>
<sequence length="158" mass="16952">MHSSWHICIVGTTMSLDDEVTGDGGKINALSKAAGVYAEPFWPGLFAKARPCQHWESRLQCRGWWTCPCSECCTSRRSCPSITAAPAEEKTVEAKKEEWRGDPKAGAGHGGHGGIGYQGDKTEPHITLLGPGGWLVSQRRLNYTNCGIRASLPGAGPS</sequence>
<evidence type="ECO:0000256" key="1">
    <source>
        <dbReference type="ARBA" id="ARBA00003362"/>
    </source>
</evidence>
<dbReference type="Gene3D" id="1.10.10.1410">
    <property type="match status" value="1"/>
</dbReference>
<comment type="caution">
    <text evidence="6">The sequence shown here is derived from an EMBL/GenBank/DDBJ whole genome shotgun (WGS) entry which is preliminary data.</text>
</comment>
<evidence type="ECO:0000256" key="3">
    <source>
        <dbReference type="ARBA" id="ARBA00022980"/>
    </source>
</evidence>
<dbReference type="GO" id="GO:0005840">
    <property type="term" value="C:ribosome"/>
    <property type="evidence" value="ECO:0007669"/>
    <property type="project" value="UniProtKB-KW"/>
</dbReference>
<name>A0AA40HEQ1_CNENI</name>
<reference evidence="6" key="1">
    <citation type="submission" date="2023-06" db="EMBL/GenBank/DDBJ databases">
        <title>Reference genome for the Northern bat (Eptesicus nilssonii), a most northern bat species.</title>
        <authorList>
            <person name="Laine V.N."/>
            <person name="Pulliainen A.T."/>
            <person name="Lilley T.M."/>
        </authorList>
    </citation>
    <scope>NUCLEOTIDE SEQUENCE</scope>
    <source>
        <strain evidence="6">BLF_Eptnil</strain>
        <tissue evidence="6">Kidney</tissue>
    </source>
</reference>
<gene>
    <name evidence="6" type="ORF">QTO34_009951</name>
</gene>
<evidence type="ECO:0000313" key="7">
    <source>
        <dbReference type="Proteomes" id="UP001177744"/>
    </source>
</evidence>
<protein>
    <submittedName>
        <fullName evidence="6">Uncharacterized protein</fullName>
    </submittedName>
</protein>
<comment type="function">
    <text evidence="1">Plays an important role in the elongation step of protein synthesis.</text>
</comment>
<accession>A0AA40HEQ1</accession>
<dbReference type="AlphaFoldDB" id="A0AA40HEQ1"/>
<feature type="compositionally biased region" description="Gly residues" evidence="5">
    <location>
        <begin position="107"/>
        <end position="117"/>
    </location>
</feature>
<keyword evidence="3" id="KW-0689">Ribosomal protein</keyword>
<evidence type="ECO:0000256" key="4">
    <source>
        <dbReference type="ARBA" id="ARBA00023274"/>
    </source>
</evidence>
<dbReference type="Proteomes" id="UP001177744">
    <property type="component" value="Unassembled WGS sequence"/>
</dbReference>
<evidence type="ECO:0000256" key="2">
    <source>
        <dbReference type="ARBA" id="ARBA00005436"/>
    </source>
</evidence>
<dbReference type="InterPro" id="IPR038716">
    <property type="entry name" value="P1/P2_N_sf"/>
</dbReference>
<keyword evidence="7" id="KW-1185">Reference proteome</keyword>
<organism evidence="6 7">
    <name type="scientific">Cnephaeus nilssonii</name>
    <name type="common">Northern bat</name>
    <name type="synonym">Eptesicus nilssonii</name>
    <dbReference type="NCBI Taxonomy" id="3371016"/>
    <lineage>
        <taxon>Eukaryota</taxon>
        <taxon>Metazoa</taxon>
        <taxon>Chordata</taxon>
        <taxon>Craniata</taxon>
        <taxon>Vertebrata</taxon>
        <taxon>Euteleostomi</taxon>
        <taxon>Mammalia</taxon>
        <taxon>Eutheria</taxon>
        <taxon>Laurasiatheria</taxon>
        <taxon>Chiroptera</taxon>
        <taxon>Yangochiroptera</taxon>
        <taxon>Vespertilionidae</taxon>
        <taxon>Cnephaeus</taxon>
    </lineage>
</organism>
<proteinExistence type="inferred from homology"/>
<evidence type="ECO:0000256" key="5">
    <source>
        <dbReference type="SAM" id="MobiDB-lite"/>
    </source>
</evidence>